<dbReference type="SUPFAM" id="SSF51261">
    <property type="entry name" value="Duplicated hybrid motif"/>
    <property type="match status" value="1"/>
</dbReference>
<dbReference type="Gene3D" id="2.70.70.10">
    <property type="entry name" value="Glucose Permease (Domain IIA)"/>
    <property type="match status" value="1"/>
</dbReference>
<gene>
    <name evidence="2" type="ORF">GCM10008927_03410</name>
</gene>
<name>A0ABQ3CUA0_9RHOB</name>
<dbReference type="InterPro" id="IPR011055">
    <property type="entry name" value="Dup_hybrid_motif"/>
</dbReference>
<dbReference type="InterPro" id="IPR050570">
    <property type="entry name" value="Cell_wall_metabolism_enzyme"/>
</dbReference>
<sequence>MISALLITIANVSYANDIALQFPLDCSLGQDCFVQQFMDHDDTDNARDFTCGHATYDGHKGTDFRIKDLAAMKRGVPVLAVADGQIVALRDDMADQLWTTPEQKAAIKGRECGNGLVIQHANGYQSQYCHMRLNSVTVENKDMVKAGDVLGMVGASGNTQFPHLHITMRKARRVIDPFSIVDDDSCAFDRNNTIWDGAFLDAYDPQITQIFSMGFAPSAIKIDDIQQARFAEFSPQSETPALVAFASAINMRAGDVFHIAFRGPNGVIANTKTDPLDRAKSRYLRFAGKKKPDGGWPSGDYIAEFSILRDGDVIETETITAKIP</sequence>
<evidence type="ECO:0000313" key="2">
    <source>
        <dbReference type="EMBL" id="GHA42268.1"/>
    </source>
</evidence>
<dbReference type="Proteomes" id="UP000634455">
    <property type="component" value="Unassembled WGS sequence"/>
</dbReference>
<dbReference type="EMBL" id="BMZF01000001">
    <property type="protein sequence ID" value="GHA42268.1"/>
    <property type="molecule type" value="Genomic_DNA"/>
</dbReference>
<organism evidence="2 3">
    <name type="scientific">Paramylibacter ulvae</name>
    <dbReference type="NCBI Taxonomy" id="1651968"/>
    <lineage>
        <taxon>Bacteria</taxon>
        <taxon>Pseudomonadati</taxon>
        <taxon>Pseudomonadota</taxon>
        <taxon>Alphaproteobacteria</taxon>
        <taxon>Rhodobacterales</taxon>
        <taxon>Paracoccaceae</taxon>
        <taxon>Paramylibacter</taxon>
    </lineage>
</organism>
<reference evidence="3" key="1">
    <citation type="journal article" date="2019" name="Int. J. Syst. Evol. Microbiol.">
        <title>The Global Catalogue of Microorganisms (GCM) 10K type strain sequencing project: providing services to taxonomists for standard genome sequencing and annotation.</title>
        <authorList>
            <consortium name="The Broad Institute Genomics Platform"/>
            <consortium name="The Broad Institute Genome Sequencing Center for Infectious Disease"/>
            <person name="Wu L."/>
            <person name="Ma J."/>
        </authorList>
    </citation>
    <scope>NUCLEOTIDE SEQUENCE [LARGE SCALE GENOMIC DNA]</scope>
    <source>
        <strain evidence="3">KCTC 32465</strain>
    </source>
</reference>
<dbReference type="Pfam" id="PF01551">
    <property type="entry name" value="Peptidase_M23"/>
    <property type="match status" value="1"/>
</dbReference>
<proteinExistence type="predicted"/>
<dbReference type="PANTHER" id="PTHR21666">
    <property type="entry name" value="PEPTIDASE-RELATED"/>
    <property type="match status" value="1"/>
</dbReference>
<evidence type="ECO:0000313" key="3">
    <source>
        <dbReference type="Proteomes" id="UP000634455"/>
    </source>
</evidence>
<feature type="domain" description="M23ase beta-sheet core" evidence="1">
    <location>
        <begin position="59"/>
        <end position="177"/>
    </location>
</feature>
<keyword evidence="3" id="KW-1185">Reference proteome</keyword>
<accession>A0ABQ3CUA0</accession>
<dbReference type="InterPro" id="IPR016047">
    <property type="entry name" value="M23ase_b-sheet_dom"/>
</dbReference>
<dbReference type="PANTHER" id="PTHR21666:SF270">
    <property type="entry name" value="MUREIN HYDROLASE ACTIVATOR ENVC"/>
    <property type="match status" value="1"/>
</dbReference>
<evidence type="ECO:0000259" key="1">
    <source>
        <dbReference type="Pfam" id="PF01551"/>
    </source>
</evidence>
<protein>
    <submittedName>
        <fullName evidence="2">Peptidase M23</fullName>
    </submittedName>
</protein>
<comment type="caution">
    <text evidence="2">The sequence shown here is derived from an EMBL/GenBank/DDBJ whole genome shotgun (WGS) entry which is preliminary data.</text>
</comment>
<dbReference type="CDD" id="cd12797">
    <property type="entry name" value="M23_peptidase"/>
    <property type="match status" value="1"/>
</dbReference>